<keyword evidence="6" id="KW-0862">Zinc</keyword>
<feature type="domain" description="KRAB" evidence="13">
    <location>
        <begin position="16"/>
        <end position="95"/>
    </location>
</feature>
<evidence type="ECO:0000256" key="4">
    <source>
        <dbReference type="ARBA" id="ARBA00022737"/>
    </source>
</evidence>
<feature type="domain" description="C2H2-type" evidence="12">
    <location>
        <begin position="328"/>
        <end position="350"/>
    </location>
</feature>
<comment type="subcellular location">
    <subcellularLocation>
        <location evidence="1">Nucleus</location>
    </subcellularLocation>
</comment>
<dbReference type="EMBL" id="CALSGD010000649">
    <property type="protein sequence ID" value="CAH6779687.1"/>
    <property type="molecule type" value="Genomic_DNA"/>
</dbReference>
<dbReference type="FunFam" id="3.30.160.60:FF:000240">
    <property type="entry name" value="Zinc finger protein 250"/>
    <property type="match status" value="1"/>
</dbReference>
<feature type="domain" description="C2H2-type" evidence="12">
    <location>
        <begin position="244"/>
        <end position="271"/>
    </location>
</feature>
<dbReference type="FunFam" id="3.30.160.60:FF:000052">
    <property type="entry name" value="zinc finger protein 546 isoform X1"/>
    <property type="match status" value="1"/>
</dbReference>
<gene>
    <name evidence="14" type="primary">Zfp868</name>
    <name evidence="14" type="ORF">PHOROB_LOCUS3194</name>
</gene>
<dbReference type="PROSITE" id="PS50805">
    <property type="entry name" value="KRAB"/>
    <property type="match status" value="1"/>
</dbReference>
<dbReference type="GO" id="GO:0003677">
    <property type="term" value="F:DNA binding"/>
    <property type="evidence" value="ECO:0007669"/>
    <property type="project" value="UniProtKB-KW"/>
</dbReference>
<evidence type="ECO:0000256" key="3">
    <source>
        <dbReference type="ARBA" id="ARBA00022723"/>
    </source>
</evidence>
<evidence type="ECO:0000256" key="1">
    <source>
        <dbReference type="ARBA" id="ARBA00004123"/>
    </source>
</evidence>
<dbReference type="FunFam" id="3.30.160.60:FF:002643">
    <property type="entry name" value="zinc finger protein 101"/>
    <property type="match status" value="2"/>
</dbReference>
<feature type="domain" description="C2H2-type" evidence="12">
    <location>
        <begin position="355"/>
        <end position="382"/>
    </location>
</feature>
<evidence type="ECO:0000259" key="12">
    <source>
        <dbReference type="PROSITE" id="PS50157"/>
    </source>
</evidence>
<proteinExistence type="inferred from homology"/>
<dbReference type="GO" id="GO:0005634">
    <property type="term" value="C:nucleus"/>
    <property type="evidence" value="ECO:0007669"/>
    <property type="project" value="UniProtKB-SubCell"/>
</dbReference>
<dbReference type="Gene3D" id="6.10.140.140">
    <property type="match status" value="1"/>
</dbReference>
<name>A0AAU9YZ73_PHORO</name>
<feature type="domain" description="C2H2-type" evidence="12">
    <location>
        <begin position="467"/>
        <end position="494"/>
    </location>
</feature>
<dbReference type="PROSITE" id="PS50157">
    <property type="entry name" value="ZINC_FINGER_C2H2_2"/>
    <property type="match status" value="9"/>
</dbReference>
<dbReference type="SUPFAM" id="SSF57667">
    <property type="entry name" value="beta-beta-alpha zinc fingers"/>
    <property type="match status" value="5"/>
</dbReference>
<dbReference type="GO" id="GO:0008270">
    <property type="term" value="F:zinc ion binding"/>
    <property type="evidence" value="ECO:0007669"/>
    <property type="project" value="UniProtKB-KW"/>
</dbReference>
<dbReference type="FunFam" id="3.30.160.60:FF:003287">
    <property type="entry name" value="Zgc:113343"/>
    <property type="match status" value="1"/>
</dbReference>
<keyword evidence="15" id="KW-1185">Reference proteome</keyword>
<dbReference type="InterPro" id="IPR050758">
    <property type="entry name" value="Znf_C2H2-type"/>
</dbReference>
<dbReference type="SMART" id="SM00349">
    <property type="entry name" value="KRAB"/>
    <property type="match status" value="1"/>
</dbReference>
<dbReference type="Gene3D" id="3.30.160.60">
    <property type="entry name" value="Classic Zinc Finger"/>
    <property type="match status" value="9"/>
</dbReference>
<dbReference type="InterPro" id="IPR013087">
    <property type="entry name" value="Znf_C2H2_type"/>
</dbReference>
<dbReference type="GO" id="GO:0006355">
    <property type="term" value="P:regulation of DNA-templated transcription"/>
    <property type="evidence" value="ECO:0007669"/>
    <property type="project" value="InterPro"/>
</dbReference>
<organism evidence="14 15">
    <name type="scientific">Phodopus roborovskii</name>
    <name type="common">Roborovski's desert hamster</name>
    <name type="synonym">Cricetulus roborovskii</name>
    <dbReference type="NCBI Taxonomy" id="109678"/>
    <lineage>
        <taxon>Eukaryota</taxon>
        <taxon>Metazoa</taxon>
        <taxon>Chordata</taxon>
        <taxon>Craniata</taxon>
        <taxon>Vertebrata</taxon>
        <taxon>Euteleostomi</taxon>
        <taxon>Mammalia</taxon>
        <taxon>Eutheria</taxon>
        <taxon>Euarchontoglires</taxon>
        <taxon>Glires</taxon>
        <taxon>Rodentia</taxon>
        <taxon>Myomorpha</taxon>
        <taxon>Muroidea</taxon>
        <taxon>Cricetidae</taxon>
        <taxon>Cricetinae</taxon>
        <taxon>Phodopus</taxon>
    </lineage>
</organism>
<dbReference type="FunFam" id="3.30.160.60:FF:001009">
    <property type="entry name" value="Zinc finger protein 26"/>
    <property type="match status" value="1"/>
</dbReference>
<dbReference type="InterPro" id="IPR036236">
    <property type="entry name" value="Znf_C2H2_sf"/>
</dbReference>
<feature type="domain" description="C2H2-type" evidence="12">
    <location>
        <begin position="300"/>
        <end position="327"/>
    </location>
</feature>
<evidence type="ECO:0000256" key="10">
    <source>
        <dbReference type="ARBA" id="ARBA00023242"/>
    </source>
</evidence>
<dbReference type="InterPro" id="IPR001909">
    <property type="entry name" value="KRAB"/>
</dbReference>
<evidence type="ECO:0000256" key="8">
    <source>
        <dbReference type="ARBA" id="ARBA00023125"/>
    </source>
</evidence>
<protein>
    <submittedName>
        <fullName evidence="14">Zfp868 protein</fullName>
    </submittedName>
</protein>
<evidence type="ECO:0000256" key="5">
    <source>
        <dbReference type="ARBA" id="ARBA00022771"/>
    </source>
</evidence>
<keyword evidence="10" id="KW-0539">Nucleus</keyword>
<feature type="domain" description="C2H2-type" evidence="12">
    <location>
        <begin position="439"/>
        <end position="466"/>
    </location>
</feature>
<keyword evidence="4" id="KW-0677">Repeat</keyword>
<keyword evidence="9" id="KW-0804">Transcription</keyword>
<dbReference type="SMART" id="SM00355">
    <property type="entry name" value="ZnF_C2H2"/>
    <property type="match status" value="9"/>
</dbReference>
<keyword evidence="5 11" id="KW-0863">Zinc-finger</keyword>
<evidence type="ECO:0000256" key="7">
    <source>
        <dbReference type="ARBA" id="ARBA00023015"/>
    </source>
</evidence>
<feature type="domain" description="C2H2-type" evidence="12">
    <location>
        <begin position="272"/>
        <end position="299"/>
    </location>
</feature>
<evidence type="ECO:0000256" key="6">
    <source>
        <dbReference type="ARBA" id="ARBA00022833"/>
    </source>
</evidence>
<dbReference type="Pfam" id="PF01352">
    <property type="entry name" value="KRAB"/>
    <property type="match status" value="1"/>
</dbReference>
<feature type="domain" description="C2H2-type" evidence="12">
    <location>
        <begin position="411"/>
        <end position="438"/>
    </location>
</feature>
<dbReference type="Proteomes" id="UP001152836">
    <property type="component" value="Unassembled WGS sequence"/>
</dbReference>
<evidence type="ECO:0000259" key="13">
    <source>
        <dbReference type="PROSITE" id="PS50805"/>
    </source>
</evidence>
<comment type="caution">
    <text evidence="14">The sequence shown here is derived from an EMBL/GenBank/DDBJ whole genome shotgun (WGS) entry which is preliminary data.</text>
</comment>
<keyword evidence="8" id="KW-0238">DNA-binding</keyword>
<dbReference type="CDD" id="cd07765">
    <property type="entry name" value="KRAB_A-box"/>
    <property type="match status" value="1"/>
</dbReference>
<dbReference type="PANTHER" id="PTHR23234">
    <property type="entry name" value="ZNF44 PROTEIN"/>
    <property type="match status" value="1"/>
</dbReference>
<dbReference type="AlphaFoldDB" id="A0AAU9YZ73"/>
<dbReference type="Pfam" id="PF00096">
    <property type="entry name" value="zf-C2H2"/>
    <property type="match status" value="8"/>
</dbReference>
<dbReference type="FunFam" id="3.30.160.60:FF:000710">
    <property type="entry name" value="Zinc finger protein 768"/>
    <property type="match status" value="1"/>
</dbReference>
<evidence type="ECO:0000256" key="2">
    <source>
        <dbReference type="ARBA" id="ARBA00006991"/>
    </source>
</evidence>
<evidence type="ECO:0000256" key="11">
    <source>
        <dbReference type="PROSITE-ProRule" id="PRU00042"/>
    </source>
</evidence>
<sequence>METAIVGLSRPDQDLVSFEDLAVNFTQEEWDLLDSSQKILYGDVMLETFRNFTAIGYEWEDQTIEEHYEEPEINLRPVGTMLWSHPFIFIFHMKAHILLVLGNRWSNKQTVVKEQSLMCLSSLTEDTLVMNEAGAQGGATLSIYQSQYEQQCRWRHFHVSFIFNRHIVSHSECTQYEREEYEQKPQDSNFLTRVEGYTETQTVTGPSECEVCLKSYGLYHLTYNGHHNYEYKEVGGTTAVRKCYECNQCGKTLSSFNSLQRHQKIHIEERPYKCQQCSKAFRCLNALQSHERIHTGEKPYECKHCGTAFSRLTHLRLHEKVHTGEKHYECKQCDIVFKSQSSYHRHKIMHGETFYNCKQCGKSFIYPSLLQMHERTHTGEKPYECKLCGKAFRYHSSIRLHERTHTGEKPYECKHCGKAFTRQSYLQFHERSHTGEKPYECKECGKAFRHHSYLRLHERRHTGEKPYQCVQCGRSFSRQSSFKRHQSVHAVENPYKCQQYLIPLSLLPSNA</sequence>
<reference evidence="14" key="1">
    <citation type="submission" date="2022-06" db="EMBL/GenBank/DDBJ databases">
        <authorList>
            <person name="Andreotti S."/>
            <person name="Wyler E."/>
        </authorList>
    </citation>
    <scope>NUCLEOTIDE SEQUENCE</scope>
</reference>
<accession>A0AAU9YZ73</accession>
<evidence type="ECO:0000313" key="15">
    <source>
        <dbReference type="Proteomes" id="UP001152836"/>
    </source>
</evidence>
<comment type="similarity">
    <text evidence="2">Belongs to the krueppel C2H2-type zinc-finger protein family.</text>
</comment>
<dbReference type="InterPro" id="IPR036051">
    <property type="entry name" value="KRAB_dom_sf"/>
</dbReference>
<keyword evidence="3" id="KW-0479">Metal-binding</keyword>
<dbReference type="FunFam" id="3.30.160.60:FF:000184">
    <property type="entry name" value="Zinc finger protein 333"/>
    <property type="match status" value="1"/>
</dbReference>
<evidence type="ECO:0000313" key="14">
    <source>
        <dbReference type="EMBL" id="CAH6779687.1"/>
    </source>
</evidence>
<dbReference type="Pfam" id="PF13912">
    <property type="entry name" value="zf-C2H2_6"/>
    <property type="match status" value="1"/>
</dbReference>
<dbReference type="PROSITE" id="PS00028">
    <property type="entry name" value="ZINC_FINGER_C2H2_1"/>
    <property type="match status" value="8"/>
</dbReference>
<feature type="domain" description="C2H2-type" evidence="12">
    <location>
        <begin position="383"/>
        <end position="410"/>
    </location>
</feature>
<evidence type="ECO:0000256" key="9">
    <source>
        <dbReference type="ARBA" id="ARBA00023163"/>
    </source>
</evidence>
<dbReference type="SUPFAM" id="SSF109640">
    <property type="entry name" value="KRAB domain (Kruppel-associated box)"/>
    <property type="match status" value="1"/>
</dbReference>
<keyword evidence="7" id="KW-0805">Transcription regulation</keyword>
<dbReference type="FunFam" id="3.30.160.60:FF:002859">
    <property type="entry name" value="Zinc finger protein 866"/>
    <property type="match status" value="1"/>
</dbReference>